<dbReference type="PROSITE" id="PS00028">
    <property type="entry name" value="ZINC_FINGER_C2H2_1"/>
    <property type="match status" value="4"/>
</dbReference>
<feature type="compositionally biased region" description="Polar residues" evidence="6">
    <location>
        <begin position="271"/>
        <end position="283"/>
    </location>
</feature>
<keyword evidence="4" id="KW-0862">Zinc</keyword>
<evidence type="ECO:0000256" key="1">
    <source>
        <dbReference type="ARBA" id="ARBA00022723"/>
    </source>
</evidence>
<evidence type="ECO:0000256" key="4">
    <source>
        <dbReference type="ARBA" id="ARBA00022833"/>
    </source>
</evidence>
<evidence type="ECO:0000256" key="2">
    <source>
        <dbReference type="ARBA" id="ARBA00022737"/>
    </source>
</evidence>
<organism evidence="8 9">
    <name type="scientific">Cladobotryum mycophilum</name>
    <dbReference type="NCBI Taxonomy" id="491253"/>
    <lineage>
        <taxon>Eukaryota</taxon>
        <taxon>Fungi</taxon>
        <taxon>Dikarya</taxon>
        <taxon>Ascomycota</taxon>
        <taxon>Pezizomycotina</taxon>
        <taxon>Sordariomycetes</taxon>
        <taxon>Hypocreomycetidae</taxon>
        <taxon>Hypocreales</taxon>
        <taxon>Hypocreaceae</taxon>
        <taxon>Cladobotryum</taxon>
    </lineage>
</organism>
<feature type="compositionally biased region" description="Polar residues" evidence="6">
    <location>
        <begin position="378"/>
        <end position="393"/>
    </location>
</feature>
<feature type="domain" description="C2H2-type" evidence="7">
    <location>
        <begin position="186"/>
        <end position="213"/>
    </location>
</feature>
<evidence type="ECO:0000259" key="7">
    <source>
        <dbReference type="PROSITE" id="PS50157"/>
    </source>
</evidence>
<evidence type="ECO:0000256" key="3">
    <source>
        <dbReference type="ARBA" id="ARBA00022771"/>
    </source>
</evidence>
<feature type="compositionally biased region" description="Low complexity" evidence="6">
    <location>
        <begin position="362"/>
        <end position="377"/>
    </location>
</feature>
<dbReference type="Pfam" id="PF00096">
    <property type="entry name" value="zf-C2H2"/>
    <property type="match status" value="4"/>
</dbReference>
<feature type="region of interest" description="Disordered" evidence="6">
    <location>
        <begin position="317"/>
        <end position="404"/>
    </location>
</feature>
<keyword evidence="1" id="KW-0479">Metal-binding</keyword>
<dbReference type="EMBL" id="JAVFKD010000004">
    <property type="protein sequence ID" value="KAK5995038.1"/>
    <property type="molecule type" value="Genomic_DNA"/>
</dbReference>
<dbReference type="Proteomes" id="UP001338125">
    <property type="component" value="Unassembled WGS sequence"/>
</dbReference>
<dbReference type="Gene3D" id="3.30.160.60">
    <property type="entry name" value="Classic Zinc Finger"/>
    <property type="match status" value="4"/>
</dbReference>
<evidence type="ECO:0000256" key="5">
    <source>
        <dbReference type="PROSITE-ProRule" id="PRU00042"/>
    </source>
</evidence>
<accession>A0ABR0SSA3</accession>
<evidence type="ECO:0000313" key="9">
    <source>
        <dbReference type="Proteomes" id="UP001338125"/>
    </source>
</evidence>
<keyword evidence="9" id="KW-1185">Reference proteome</keyword>
<dbReference type="PANTHER" id="PTHR14003">
    <property type="entry name" value="TRANSCRIPTIONAL REPRESSOR PROTEIN YY"/>
    <property type="match status" value="1"/>
</dbReference>
<name>A0ABR0SSA3_9HYPO</name>
<feature type="domain" description="C2H2-type" evidence="7">
    <location>
        <begin position="156"/>
        <end position="185"/>
    </location>
</feature>
<feature type="domain" description="C2H2-type" evidence="7">
    <location>
        <begin position="214"/>
        <end position="243"/>
    </location>
</feature>
<comment type="caution">
    <text evidence="8">The sequence shown here is derived from an EMBL/GenBank/DDBJ whole genome shotgun (WGS) entry which is preliminary data.</text>
</comment>
<dbReference type="SUPFAM" id="SSF57667">
    <property type="entry name" value="beta-beta-alpha zinc fingers"/>
    <property type="match status" value="2"/>
</dbReference>
<dbReference type="InterPro" id="IPR036236">
    <property type="entry name" value="Znf_C2H2_sf"/>
</dbReference>
<feature type="compositionally biased region" description="Low complexity" evidence="6">
    <location>
        <begin position="56"/>
        <end position="67"/>
    </location>
</feature>
<dbReference type="PANTHER" id="PTHR14003:SF20">
    <property type="entry name" value="FINGER DOMAIN PROTEIN, PUTATIVE (AFU_ORTHOLOGUE AFUA_4G10380)-RELATED"/>
    <property type="match status" value="1"/>
</dbReference>
<feature type="region of interest" description="Disordered" evidence="6">
    <location>
        <begin position="41"/>
        <end position="67"/>
    </location>
</feature>
<feature type="compositionally biased region" description="Low complexity" evidence="6">
    <location>
        <begin position="325"/>
        <end position="339"/>
    </location>
</feature>
<reference evidence="8 9" key="1">
    <citation type="submission" date="2024-01" db="EMBL/GenBank/DDBJ databases">
        <title>Complete genome of Cladobotryum mycophilum ATHUM6906.</title>
        <authorList>
            <person name="Christinaki A.C."/>
            <person name="Myridakis A.I."/>
            <person name="Kouvelis V.N."/>
        </authorList>
    </citation>
    <scope>NUCLEOTIDE SEQUENCE [LARGE SCALE GENOMIC DNA]</scope>
    <source>
        <strain evidence="8 9">ATHUM6906</strain>
    </source>
</reference>
<dbReference type="InterPro" id="IPR013087">
    <property type="entry name" value="Znf_C2H2_type"/>
</dbReference>
<evidence type="ECO:0000313" key="8">
    <source>
        <dbReference type="EMBL" id="KAK5995038.1"/>
    </source>
</evidence>
<keyword evidence="3 5" id="KW-0863">Zinc-finger</keyword>
<dbReference type="PROSITE" id="PS50157">
    <property type="entry name" value="ZINC_FINGER_C2H2_2"/>
    <property type="match status" value="4"/>
</dbReference>
<gene>
    <name evidence="8" type="ORF">PT974_03431</name>
</gene>
<keyword evidence="2" id="KW-0677">Repeat</keyword>
<protein>
    <submittedName>
        <fullName evidence="8">Zinc finger protein</fullName>
    </submittedName>
</protein>
<proteinExistence type="predicted"/>
<feature type="region of interest" description="Disordered" evidence="6">
    <location>
        <begin position="254"/>
        <end position="303"/>
    </location>
</feature>
<evidence type="ECO:0000256" key="6">
    <source>
        <dbReference type="SAM" id="MobiDB-lite"/>
    </source>
</evidence>
<dbReference type="SMART" id="SM00355">
    <property type="entry name" value="ZnF_C2H2"/>
    <property type="match status" value="4"/>
</dbReference>
<sequence>MASASPEVMDITNMLNNKGVQHQMPGSLADHQQHHHLSLVKPEPMDRSGSPHMSEHSSYSAHSMSRAYPSPTAMHAHAPMQMQNSMHGAMQMSSFPEMSGMGNVPNMTMQHMPQQQAQQAPPAPVKAYPCSTCGKGFARRSDLARHERIHTGVRPHVCDYPKCNKQFIQRSALTVHQRVHTGEKPHHCETCAKPFSDSSSLARHRRTHSGKRPYKCPYADCQKTFTRRTTLTRHQNHHSGTIEEAAAATAAALAASRSKNVAQARSDGDHMSNQGSPLTTPSPGHQAMSMSPGMDLTGANGMNRHPAEFQYLQQSGTLPPHLRVGSPTSTSSGGSYSNGIRPTSHPTGYGPPPTLEPSLEQHPAGPGSAGGSPHMSSVGWQSPSHVPSPSHNAGSYVYPDPDGYPPNPSMNQMYYGAPQMRRPQSAEPGLVHMA</sequence>
<feature type="domain" description="C2H2-type" evidence="7">
    <location>
        <begin position="128"/>
        <end position="155"/>
    </location>
</feature>